<keyword evidence="3 11" id="KW-0444">Lipid biosynthesis</keyword>
<comment type="similarity">
    <text evidence="1 11 15">Belongs to the NAD-dependent glycerol-3-phosphate dehydrogenase family.</text>
</comment>
<feature type="binding site" evidence="11">
    <location>
        <position position="234"/>
    </location>
    <ligand>
        <name>sn-glycerol 3-phosphate</name>
        <dbReference type="ChEBI" id="CHEBI:57597"/>
    </ligand>
</feature>
<dbReference type="Pfam" id="PF07479">
    <property type="entry name" value="NAD_Gly3P_dh_C"/>
    <property type="match status" value="1"/>
</dbReference>
<dbReference type="GO" id="GO:0046167">
    <property type="term" value="P:glycerol-3-phosphate biosynthetic process"/>
    <property type="evidence" value="ECO:0007669"/>
    <property type="project" value="UniProtKB-UniRule"/>
</dbReference>
<evidence type="ECO:0000256" key="15">
    <source>
        <dbReference type="RuleBase" id="RU000437"/>
    </source>
</evidence>
<feature type="binding site" evidence="11">
    <location>
        <position position="261"/>
    </location>
    <ligand>
        <name>NADPH</name>
        <dbReference type="ChEBI" id="CHEBI:57783"/>
    </ligand>
</feature>
<evidence type="ECO:0000256" key="13">
    <source>
        <dbReference type="PIRSR" id="PIRSR000114-2"/>
    </source>
</evidence>
<feature type="binding site" evidence="11">
    <location>
        <position position="259"/>
    </location>
    <ligand>
        <name>NADPH</name>
        <dbReference type="ChEBI" id="CHEBI:57783"/>
    </ligand>
</feature>
<protein>
    <recommendedName>
        <fullName evidence="11">Glycerol-3-phosphate dehydrogenase [NAD(P)+]</fullName>
        <ecNumber evidence="11">1.1.1.94</ecNumber>
    </recommendedName>
    <alternativeName>
        <fullName evidence="11">NAD(P)(+)-dependent glycerol-3-phosphate dehydrogenase</fullName>
    </alternativeName>
    <alternativeName>
        <fullName evidence="11">NAD(P)H-dependent dihydroxyacetone-phosphate reductase</fullName>
    </alternativeName>
</protein>
<dbReference type="NCBIfam" id="NF000942">
    <property type="entry name" value="PRK00094.1-4"/>
    <property type="match status" value="1"/>
</dbReference>
<dbReference type="InterPro" id="IPR036291">
    <property type="entry name" value="NAD(P)-bd_dom_sf"/>
</dbReference>
<reference evidence="19 20" key="1">
    <citation type="journal article" date="2010" name="BMC Genomics">
        <title>Comparative genomics and proteomics of Helicobacter mustelae, an ulcerogenic and carcinogenic gastric pathogen.</title>
        <authorList>
            <person name="O'Toole P.W."/>
            <person name="Snelling W.J."/>
            <person name="Canchaya C."/>
            <person name="Forde B.M."/>
            <person name="Hardie K.R."/>
            <person name="Josenhans C."/>
            <person name="Graham R.L.J."/>
            <person name="McMullan G."/>
            <person name="Parkhill J."/>
            <person name="Belda E."/>
            <person name="Bentley S.D."/>
        </authorList>
    </citation>
    <scope>NUCLEOTIDE SEQUENCE [LARGE SCALE GENOMIC DNA]</scope>
    <source>
        <strain evidence="20">ATCC 43772 / LMG 18044 / NCTC 12198 / 12198</strain>
    </source>
</reference>
<dbReference type="InterPro" id="IPR011128">
    <property type="entry name" value="G3P_DH_NAD-dep_N"/>
</dbReference>
<evidence type="ECO:0000256" key="6">
    <source>
        <dbReference type="ARBA" id="ARBA00023002"/>
    </source>
</evidence>
<dbReference type="GO" id="GO:0046168">
    <property type="term" value="P:glycerol-3-phosphate catabolic process"/>
    <property type="evidence" value="ECO:0007669"/>
    <property type="project" value="InterPro"/>
</dbReference>
<dbReference type="RefSeq" id="WP_013022545.1">
    <property type="nucleotide sequence ID" value="NC_013949.1"/>
</dbReference>
<keyword evidence="5 11" id="KW-0521">NADP</keyword>
<feature type="binding site" evidence="11">
    <location>
        <position position="89"/>
    </location>
    <ligand>
        <name>sn-glycerol 3-phosphate</name>
        <dbReference type="ChEBI" id="CHEBI:57597"/>
    </ligand>
</feature>
<dbReference type="NCBIfam" id="NF000940">
    <property type="entry name" value="PRK00094.1-2"/>
    <property type="match status" value="1"/>
</dbReference>
<comment type="subcellular location">
    <subcellularLocation>
        <location evidence="11">Cytoplasm</location>
    </subcellularLocation>
</comment>
<dbReference type="Gene3D" id="3.40.50.720">
    <property type="entry name" value="NAD(P)-binding Rossmann-like Domain"/>
    <property type="match status" value="1"/>
</dbReference>
<dbReference type="Gene3D" id="1.10.1040.10">
    <property type="entry name" value="N-(1-d-carboxylethyl)-l-norvaline Dehydrogenase, domain 2"/>
    <property type="match status" value="1"/>
</dbReference>
<evidence type="ECO:0000313" key="20">
    <source>
        <dbReference type="Proteomes" id="UP000001522"/>
    </source>
</evidence>
<evidence type="ECO:0000256" key="14">
    <source>
        <dbReference type="PIRSR" id="PIRSR000114-3"/>
    </source>
</evidence>
<feature type="binding site" evidence="11">
    <location>
        <position position="119"/>
    </location>
    <ligand>
        <name>sn-glycerol 3-phosphate</name>
        <dbReference type="ChEBI" id="CHEBI:57597"/>
    </ligand>
</feature>
<keyword evidence="6 11" id="KW-0560">Oxidoreductase</keyword>
<keyword evidence="4 11" id="KW-0547">Nucleotide-binding</keyword>
<dbReference type="HAMAP" id="MF_00394">
    <property type="entry name" value="NAD_Glyc3P_dehydrog"/>
    <property type="match status" value="1"/>
</dbReference>
<keyword evidence="20" id="KW-1185">Reference proteome</keyword>
<dbReference type="PRINTS" id="PR00077">
    <property type="entry name" value="GPDHDRGNASE"/>
</dbReference>
<feature type="binding site" evidence="13">
    <location>
        <position position="89"/>
    </location>
    <ligand>
        <name>substrate</name>
    </ligand>
</feature>
<dbReference type="FunFam" id="1.10.1040.10:FF:000025">
    <property type="entry name" value="Glycerol-3-phosphate dehydrogenase [NAD(P)+]"/>
    <property type="match status" value="1"/>
</dbReference>
<name>D3UG29_HELM1</name>
<dbReference type="InterPro" id="IPR006168">
    <property type="entry name" value="G3P_DH_NAD-dep"/>
</dbReference>
<dbReference type="eggNOG" id="COG0240">
    <property type="taxonomic scope" value="Bacteria"/>
</dbReference>
<evidence type="ECO:0000256" key="4">
    <source>
        <dbReference type="ARBA" id="ARBA00022741"/>
    </source>
</evidence>
<feature type="binding site" evidence="14">
    <location>
        <begin position="7"/>
        <end position="12"/>
    </location>
    <ligand>
        <name>NAD(+)</name>
        <dbReference type="ChEBI" id="CHEBI:57540"/>
    </ligand>
</feature>
<feature type="domain" description="Glycerol-3-phosphate dehydrogenase NAD-dependent C-terminal" evidence="18">
    <location>
        <begin position="160"/>
        <end position="299"/>
    </location>
</feature>
<evidence type="ECO:0000259" key="18">
    <source>
        <dbReference type="Pfam" id="PF07479"/>
    </source>
</evidence>
<comment type="catalytic activity">
    <reaction evidence="11 16">
        <text>sn-glycerol 3-phosphate + NADP(+) = dihydroxyacetone phosphate + NADPH + H(+)</text>
        <dbReference type="Rhea" id="RHEA:11096"/>
        <dbReference type="ChEBI" id="CHEBI:15378"/>
        <dbReference type="ChEBI" id="CHEBI:57597"/>
        <dbReference type="ChEBI" id="CHEBI:57642"/>
        <dbReference type="ChEBI" id="CHEBI:57783"/>
        <dbReference type="ChEBI" id="CHEBI:58349"/>
        <dbReference type="EC" id="1.1.1.94"/>
    </reaction>
</comment>
<feature type="binding site" evidence="11">
    <location>
        <position position="117"/>
    </location>
    <ligand>
        <name>sn-glycerol 3-phosphate</name>
        <dbReference type="ChEBI" id="CHEBI:57597"/>
    </ligand>
</feature>
<dbReference type="NCBIfam" id="NF000943">
    <property type="entry name" value="PRK00094.2-1"/>
    <property type="match status" value="1"/>
</dbReference>
<dbReference type="SUPFAM" id="SSF48179">
    <property type="entry name" value="6-phosphogluconate dehydrogenase C-terminal domain-like"/>
    <property type="match status" value="1"/>
</dbReference>
<dbReference type="KEGG" id="hms:HMU01880"/>
<dbReference type="Proteomes" id="UP000001522">
    <property type="component" value="Chromosome"/>
</dbReference>
<comment type="function">
    <text evidence="11">Catalyzes the reduction of the glycolytic intermediate dihydroxyacetone phosphate (DHAP) to sn-glycerol 3-phosphate (G3P), the key precursor for phospholipid synthesis.</text>
</comment>
<gene>
    <name evidence="11 19" type="primary">gpsA</name>
    <name evidence="19" type="ordered locus">HMU01880</name>
</gene>
<feature type="binding site" evidence="11">
    <location>
        <position position="11"/>
    </location>
    <ligand>
        <name>NADPH</name>
        <dbReference type="ChEBI" id="CHEBI:57783"/>
    </ligand>
</feature>
<feature type="binding site" evidence="11">
    <location>
        <position position="171"/>
    </location>
    <ligand>
        <name>sn-glycerol 3-phosphate</name>
        <dbReference type="ChEBI" id="CHEBI:57597"/>
    </ligand>
</feature>
<evidence type="ECO:0000256" key="2">
    <source>
        <dbReference type="ARBA" id="ARBA00022490"/>
    </source>
</evidence>
<evidence type="ECO:0000313" key="19">
    <source>
        <dbReference type="EMBL" id="CBG39450.1"/>
    </source>
</evidence>
<dbReference type="SUPFAM" id="SSF51735">
    <property type="entry name" value="NAD(P)-binding Rossmann-fold domains"/>
    <property type="match status" value="1"/>
</dbReference>
<dbReference type="EMBL" id="FN555004">
    <property type="protein sequence ID" value="CBG39450.1"/>
    <property type="molecule type" value="Genomic_DNA"/>
</dbReference>
<dbReference type="AlphaFoldDB" id="D3UG29"/>
<feature type="binding site" evidence="11">
    <location>
        <position position="89"/>
    </location>
    <ligand>
        <name>NADPH</name>
        <dbReference type="ChEBI" id="CHEBI:57783"/>
    </ligand>
</feature>
<sequence length="305" mass="32869">MKITVFGGGAWGRALCFALAQKNVLKIVSRKDLSGFLQTLAPSLNVVQSSFKEALDSDLFVNAITTSALRQWFIAHKLPKNSKMLFACKGIEVESGAFVSDIACEFLEPQNLCFLAGPSFAKEVLEGLSCALSIHGHNRDLAKIFAQCMPDFIKAYVEGDVIGGEIAGAYKNVIAIASGICDGLKLGNNARASLLARGLIEMYRFGSHFGAHMETFLGLSGAGDLFLSASSKLSRNYRVGIGLAEGKSIEEILLELGEVAEGVKTTEAIVKIAQDKGIYIPIAQEVFNILHKKSSLEQSLRQLMC</sequence>
<dbReference type="EC" id="1.1.1.94" evidence="11"/>
<keyword evidence="7 11" id="KW-0520">NAD</keyword>
<feature type="active site" description="Proton acceptor" evidence="11 12">
    <location>
        <position position="171"/>
    </location>
</feature>
<evidence type="ECO:0000256" key="12">
    <source>
        <dbReference type="PIRSR" id="PIRSR000114-1"/>
    </source>
</evidence>
<dbReference type="PROSITE" id="PS00957">
    <property type="entry name" value="NAD_G3PDH"/>
    <property type="match status" value="1"/>
</dbReference>
<dbReference type="STRING" id="679897.HMU01880"/>
<dbReference type="Pfam" id="PF01210">
    <property type="entry name" value="NAD_Gly3P_dh_N"/>
    <property type="match status" value="1"/>
</dbReference>
<evidence type="ECO:0000259" key="17">
    <source>
        <dbReference type="Pfam" id="PF01210"/>
    </source>
</evidence>
<dbReference type="InterPro" id="IPR013328">
    <property type="entry name" value="6PGD_dom2"/>
</dbReference>
<dbReference type="GO" id="GO:0005829">
    <property type="term" value="C:cytosol"/>
    <property type="evidence" value="ECO:0007669"/>
    <property type="project" value="TreeGrafter"/>
</dbReference>
<evidence type="ECO:0000256" key="11">
    <source>
        <dbReference type="HAMAP-Rule" id="MF_00394"/>
    </source>
</evidence>
<dbReference type="UniPathway" id="UPA00940"/>
<dbReference type="HOGENOM" id="CLU_033449_0_2_7"/>
<dbReference type="GO" id="GO:0006650">
    <property type="term" value="P:glycerophospholipid metabolic process"/>
    <property type="evidence" value="ECO:0007669"/>
    <property type="project" value="UniProtKB-UniRule"/>
</dbReference>
<evidence type="ECO:0000256" key="16">
    <source>
        <dbReference type="RuleBase" id="RU000439"/>
    </source>
</evidence>
<comment type="catalytic activity">
    <reaction evidence="11">
        <text>sn-glycerol 3-phosphate + NAD(+) = dihydroxyacetone phosphate + NADH + H(+)</text>
        <dbReference type="Rhea" id="RHEA:11092"/>
        <dbReference type="ChEBI" id="CHEBI:15378"/>
        <dbReference type="ChEBI" id="CHEBI:57540"/>
        <dbReference type="ChEBI" id="CHEBI:57597"/>
        <dbReference type="ChEBI" id="CHEBI:57642"/>
        <dbReference type="ChEBI" id="CHEBI:57945"/>
        <dbReference type="EC" id="1.1.1.94"/>
    </reaction>
</comment>
<organism evidence="19 20">
    <name type="scientific">Helicobacter mustelae (strain ATCC 43772 / CCUG 25715 / CIP 103759 / LMG 18044 / NCTC 12198 / R85-136P)</name>
    <name type="common">Campylobacter mustelae</name>
    <dbReference type="NCBI Taxonomy" id="679897"/>
    <lineage>
        <taxon>Bacteria</taxon>
        <taxon>Pseudomonadati</taxon>
        <taxon>Campylobacterota</taxon>
        <taxon>Epsilonproteobacteria</taxon>
        <taxon>Campylobacterales</taxon>
        <taxon>Helicobacteraceae</taxon>
        <taxon>Helicobacter</taxon>
    </lineage>
</organism>
<feature type="binding site" evidence="14">
    <location>
        <position position="121"/>
    </location>
    <ligand>
        <name>NAD(+)</name>
        <dbReference type="ChEBI" id="CHEBI:57540"/>
    </ligand>
</feature>
<evidence type="ECO:0000256" key="9">
    <source>
        <dbReference type="ARBA" id="ARBA00023209"/>
    </source>
</evidence>
<dbReference type="InterPro" id="IPR008927">
    <property type="entry name" value="6-PGluconate_DH-like_C_sf"/>
</dbReference>
<feature type="binding site" evidence="14">
    <location>
        <position position="235"/>
    </location>
    <ligand>
        <name>NAD(+)</name>
        <dbReference type="ChEBI" id="CHEBI:57540"/>
    </ligand>
</feature>
<feature type="domain" description="Glycerol-3-phosphate dehydrogenase NAD-dependent N-terminal" evidence="17">
    <location>
        <begin position="2"/>
        <end position="141"/>
    </location>
</feature>
<feature type="binding site" evidence="11">
    <location>
        <position position="236"/>
    </location>
    <ligand>
        <name>sn-glycerol 3-phosphate</name>
        <dbReference type="ChEBI" id="CHEBI:57597"/>
    </ligand>
</feature>
<feature type="binding site" evidence="11">
    <location>
        <position position="30"/>
    </location>
    <ligand>
        <name>NADPH</name>
        <dbReference type="ChEBI" id="CHEBI:57783"/>
    </ligand>
</feature>
<feature type="binding site" evidence="11">
    <location>
        <position position="121"/>
    </location>
    <ligand>
        <name>NADPH</name>
        <dbReference type="ChEBI" id="CHEBI:57783"/>
    </ligand>
</feature>
<feature type="binding site" evidence="11">
    <location>
        <position position="224"/>
    </location>
    <ligand>
        <name>sn-glycerol 3-phosphate</name>
        <dbReference type="ChEBI" id="CHEBI:57597"/>
    </ligand>
</feature>
<keyword evidence="2 11" id="KW-0963">Cytoplasm</keyword>
<dbReference type="PANTHER" id="PTHR11728">
    <property type="entry name" value="GLYCEROL-3-PHOSPHATE DEHYDROGENASE"/>
    <property type="match status" value="1"/>
</dbReference>
<evidence type="ECO:0000256" key="10">
    <source>
        <dbReference type="ARBA" id="ARBA00023264"/>
    </source>
</evidence>
<keyword evidence="10 11" id="KW-1208">Phospholipid metabolism</keyword>
<dbReference type="PIRSF" id="PIRSF000114">
    <property type="entry name" value="Glycerol-3-P_dh"/>
    <property type="match status" value="1"/>
</dbReference>
<dbReference type="GO" id="GO:0141152">
    <property type="term" value="F:glycerol-3-phosphate dehydrogenase (NAD+) activity"/>
    <property type="evidence" value="ECO:0007669"/>
    <property type="project" value="RHEA"/>
</dbReference>
<accession>D3UG29</accession>
<evidence type="ECO:0000256" key="7">
    <source>
        <dbReference type="ARBA" id="ARBA00023027"/>
    </source>
</evidence>
<dbReference type="InterPro" id="IPR006109">
    <property type="entry name" value="G3P_DH_NAD-dep_C"/>
</dbReference>
<comment type="caution">
    <text evidence="11">Lacks conserved residue(s) required for the propagation of feature annotation.</text>
</comment>
<keyword evidence="9 11" id="KW-0594">Phospholipid biosynthesis</keyword>
<feature type="binding site" evidence="11">
    <location>
        <position position="31"/>
    </location>
    <ligand>
        <name>NADPH</name>
        <dbReference type="ChEBI" id="CHEBI:57783"/>
    </ligand>
</feature>
<keyword evidence="8 11" id="KW-0443">Lipid metabolism</keyword>
<dbReference type="GO" id="GO:0051287">
    <property type="term" value="F:NAD binding"/>
    <property type="evidence" value="ECO:0007669"/>
    <property type="project" value="InterPro"/>
</dbReference>
<proteinExistence type="inferred from homology"/>
<feature type="binding site" evidence="11">
    <location>
        <position position="235"/>
    </location>
    <ligand>
        <name>sn-glycerol 3-phosphate</name>
        <dbReference type="ChEBI" id="CHEBI:57597"/>
    </ligand>
</feature>
<evidence type="ECO:0000256" key="8">
    <source>
        <dbReference type="ARBA" id="ARBA00023098"/>
    </source>
</evidence>
<dbReference type="PANTHER" id="PTHR11728:SF1">
    <property type="entry name" value="GLYCEROL-3-PHOSPHATE DEHYDROGENASE [NAD(+)] 2, CHLOROPLASTIC"/>
    <property type="match status" value="1"/>
</dbReference>
<dbReference type="GO" id="GO:0005975">
    <property type="term" value="P:carbohydrate metabolic process"/>
    <property type="evidence" value="ECO:0007669"/>
    <property type="project" value="InterPro"/>
</dbReference>
<evidence type="ECO:0000256" key="5">
    <source>
        <dbReference type="ARBA" id="ARBA00022857"/>
    </source>
</evidence>
<dbReference type="GO" id="GO:0141153">
    <property type="term" value="F:glycerol-3-phosphate dehydrogenase (NADP+) activity"/>
    <property type="evidence" value="ECO:0007669"/>
    <property type="project" value="RHEA"/>
</dbReference>
<dbReference type="GO" id="GO:0008654">
    <property type="term" value="P:phospholipid biosynthetic process"/>
    <property type="evidence" value="ECO:0007669"/>
    <property type="project" value="UniProtKB-KW"/>
</dbReference>
<feature type="binding site" evidence="11">
    <location>
        <position position="235"/>
    </location>
    <ligand>
        <name>NADPH</name>
        <dbReference type="ChEBI" id="CHEBI:57783"/>
    </ligand>
</feature>
<comment type="pathway">
    <text evidence="11">Membrane lipid metabolism; glycerophospholipid metabolism.</text>
</comment>
<evidence type="ECO:0000256" key="3">
    <source>
        <dbReference type="ARBA" id="ARBA00022516"/>
    </source>
</evidence>
<feature type="binding site" evidence="13">
    <location>
        <begin position="235"/>
        <end position="236"/>
    </location>
    <ligand>
        <name>substrate</name>
    </ligand>
</feature>
<evidence type="ECO:0000256" key="1">
    <source>
        <dbReference type="ARBA" id="ARBA00011009"/>
    </source>
</evidence>